<protein>
    <recommendedName>
        <fullName evidence="4">CDT1 Geminin-binding domain-containing protein</fullName>
    </recommendedName>
</protein>
<evidence type="ECO:0000259" key="4">
    <source>
        <dbReference type="SMART" id="SM01075"/>
    </source>
</evidence>
<gene>
    <name evidence="5" type="ORF">RJ639_009631</name>
</gene>
<dbReference type="Gene3D" id="1.10.10.1420">
    <property type="entry name" value="DNA replication factor Cdt1, C-terminal WH domain"/>
    <property type="match status" value="1"/>
</dbReference>
<feature type="compositionally biased region" description="Polar residues" evidence="3">
    <location>
        <begin position="442"/>
        <end position="463"/>
    </location>
</feature>
<dbReference type="CDD" id="cd08767">
    <property type="entry name" value="Cdt1_c"/>
    <property type="match status" value="1"/>
</dbReference>
<dbReference type="FunFam" id="1.10.10.1420:FF:000003">
    <property type="entry name" value="CDT1-like protein a chloroplastic"/>
    <property type="match status" value="1"/>
</dbReference>
<dbReference type="GO" id="GO:0003677">
    <property type="term" value="F:DNA binding"/>
    <property type="evidence" value="ECO:0007669"/>
    <property type="project" value="InterPro"/>
</dbReference>
<proteinExistence type="inferred from homology"/>
<dbReference type="Proteomes" id="UP001188597">
    <property type="component" value="Unassembled WGS sequence"/>
</dbReference>
<feature type="region of interest" description="Disordered" evidence="3">
    <location>
        <begin position="491"/>
        <end position="520"/>
    </location>
</feature>
<dbReference type="PANTHER" id="PTHR28637:SF1">
    <property type="entry name" value="DNA REPLICATION FACTOR CDT1"/>
    <property type="match status" value="1"/>
</dbReference>
<dbReference type="Pfam" id="PF08839">
    <property type="entry name" value="CDT1"/>
    <property type="match status" value="1"/>
</dbReference>
<dbReference type="GO" id="GO:0000278">
    <property type="term" value="P:mitotic cell cycle"/>
    <property type="evidence" value="ECO:0007669"/>
    <property type="project" value="TreeGrafter"/>
</dbReference>
<feature type="compositionally biased region" description="Basic and acidic residues" evidence="3">
    <location>
        <begin position="320"/>
        <end position="331"/>
    </location>
</feature>
<feature type="region of interest" description="Disordered" evidence="3">
    <location>
        <begin position="353"/>
        <end position="372"/>
    </location>
</feature>
<accession>A0AA89AX97</accession>
<dbReference type="InterPro" id="IPR032054">
    <property type="entry name" value="Cdt1_C"/>
</dbReference>
<evidence type="ECO:0000256" key="2">
    <source>
        <dbReference type="ARBA" id="ARBA00023306"/>
    </source>
</evidence>
<dbReference type="AlphaFoldDB" id="A0AA89AX97"/>
<feature type="domain" description="CDT1 Geminin-binding" evidence="4">
    <location>
        <begin position="112"/>
        <end position="244"/>
    </location>
</feature>
<evidence type="ECO:0000313" key="6">
    <source>
        <dbReference type="Proteomes" id="UP001188597"/>
    </source>
</evidence>
<comment type="similarity">
    <text evidence="1">Belongs to the Cdt1 family.</text>
</comment>
<dbReference type="InterPro" id="IPR045173">
    <property type="entry name" value="Cdt1"/>
</dbReference>
<dbReference type="EMBL" id="JAVXUP010001199">
    <property type="protein sequence ID" value="KAK3014701.1"/>
    <property type="molecule type" value="Genomic_DNA"/>
</dbReference>
<dbReference type="InterPro" id="IPR014939">
    <property type="entry name" value="CDT1_Gemini-bd-like"/>
</dbReference>
<feature type="compositionally biased region" description="Low complexity" evidence="3">
    <location>
        <begin position="353"/>
        <end position="370"/>
    </location>
</feature>
<dbReference type="GO" id="GO:0005634">
    <property type="term" value="C:nucleus"/>
    <property type="evidence" value="ECO:0007669"/>
    <property type="project" value="TreeGrafter"/>
</dbReference>
<name>A0AA89AX97_9ASTE</name>
<comment type="caution">
    <text evidence="5">The sequence shown here is derived from an EMBL/GenBank/DDBJ whole genome shotgun (WGS) entry which is preliminary data.</text>
</comment>
<evidence type="ECO:0000313" key="5">
    <source>
        <dbReference type="EMBL" id="KAK3014701.1"/>
    </source>
</evidence>
<dbReference type="PANTHER" id="PTHR28637">
    <property type="entry name" value="DNA REPLICATION FACTOR CDT1"/>
    <property type="match status" value="1"/>
</dbReference>
<feature type="compositionally biased region" description="Basic residues" evidence="3">
    <location>
        <begin position="509"/>
        <end position="518"/>
    </location>
</feature>
<dbReference type="SUPFAM" id="SSF46785">
    <property type="entry name" value="Winged helix' DNA-binding domain"/>
    <property type="match status" value="1"/>
</dbReference>
<evidence type="ECO:0000256" key="3">
    <source>
        <dbReference type="SAM" id="MobiDB-lite"/>
    </source>
</evidence>
<feature type="region of interest" description="Disordered" evidence="3">
    <location>
        <begin position="428"/>
        <end position="463"/>
    </location>
</feature>
<reference evidence="5" key="1">
    <citation type="submission" date="2022-12" db="EMBL/GenBank/DDBJ databases">
        <title>Draft genome assemblies for two species of Escallonia (Escalloniales).</title>
        <authorList>
            <person name="Chanderbali A."/>
            <person name="Dervinis C."/>
            <person name="Anghel I."/>
            <person name="Soltis D."/>
            <person name="Soltis P."/>
            <person name="Zapata F."/>
        </authorList>
    </citation>
    <scope>NUCLEOTIDE SEQUENCE</scope>
    <source>
        <strain evidence="5">UCBG64.0493</strain>
        <tissue evidence="5">Leaf</tissue>
    </source>
</reference>
<sequence length="672" mass="74371">MESSPFRSLTPKKVNPKSSPSDQEPEAPDRRIQWSSKTPEKPSNPPPRRARNARTARSIKEVKEFAMELQQGPDPRTRPDPFKSQQQQPAASPSSQTYVARSKKIDGGPTKLPEKYEILDKFFNSLDSSIRLLRLKGSMSAFTKISPKIEYLTNRRFSYGHLAQLKFILPEAIEIEKVLIHDEHTSCMKPDLHVTLNINAIENDKKLNSNSGNLLLRKVFRARLLDFYKAHPEVDDVPEEALPEPFNQSKQDLQKASNSCLIPDRSANALSEQQLAAAAILPNSFRRHFSKQITSHESANSTHEPLVGSVKDSALSVSKPHSDPSSSEKKASISTAPSTVKFSLKSAATDESLASKVSSSSPPSHSLATSFEKLHSSTNKDFPTTAVASIKGTPAKLISTPAKLFSTPAKITLNPAKLPPCHAPATPFKELESPVNDDGPSTAVSTNEGTPAKLTSTPAKLTSTPSKLILTPAKLSTPAKLMSATPALQPTKRCYMSPDDDLSISPAKLTRRPQRSRSLKFDTPVKSGRVEDGEVDIGRSADNDLFDILPENLLQSIREKERKAQDEQDPAISQARRRQQMIVSLPKFFDMLHFFFHSINRSIVTKEELVHKLVASNLNIVDRREVEEQLRLLQELVPDWLSEKSASSGDLLLCVNKTFSPELIRTRLAEAK</sequence>
<feature type="region of interest" description="Disordered" evidence="3">
    <location>
        <begin position="313"/>
        <end position="335"/>
    </location>
</feature>
<dbReference type="InterPro" id="IPR036390">
    <property type="entry name" value="WH_DNA-bd_sf"/>
</dbReference>
<feature type="compositionally biased region" description="Low complexity" evidence="3">
    <location>
        <begin position="84"/>
        <end position="96"/>
    </location>
</feature>
<dbReference type="GO" id="GO:0070182">
    <property type="term" value="F:DNA polymerase binding"/>
    <property type="evidence" value="ECO:0007669"/>
    <property type="project" value="TreeGrafter"/>
</dbReference>
<dbReference type="CDD" id="cd08674">
    <property type="entry name" value="Cdt1_m"/>
    <property type="match status" value="1"/>
</dbReference>
<feature type="region of interest" description="Disordered" evidence="3">
    <location>
        <begin position="1"/>
        <end position="110"/>
    </location>
</feature>
<organism evidence="5 6">
    <name type="scientific">Escallonia herrerae</name>
    <dbReference type="NCBI Taxonomy" id="1293975"/>
    <lineage>
        <taxon>Eukaryota</taxon>
        <taxon>Viridiplantae</taxon>
        <taxon>Streptophyta</taxon>
        <taxon>Embryophyta</taxon>
        <taxon>Tracheophyta</taxon>
        <taxon>Spermatophyta</taxon>
        <taxon>Magnoliopsida</taxon>
        <taxon>eudicotyledons</taxon>
        <taxon>Gunneridae</taxon>
        <taxon>Pentapetalae</taxon>
        <taxon>asterids</taxon>
        <taxon>campanulids</taxon>
        <taxon>Escalloniales</taxon>
        <taxon>Escalloniaceae</taxon>
        <taxon>Escallonia</taxon>
    </lineage>
</organism>
<evidence type="ECO:0000256" key="1">
    <source>
        <dbReference type="ARBA" id="ARBA00008356"/>
    </source>
</evidence>
<dbReference type="Pfam" id="PF16679">
    <property type="entry name" value="CDT1_C"/>
    <property type="match status" value="1"/>
</dbReference>
<dbReference type="InterPro" id="IPR038090">
    <property type="entry name" value="Cdt1_C_WH_dom_sf"/>
</dbReference>
<dbReference type="GO" id="GO:0030174">
    <property type="term" value="P:regulation of DNA-templated DNA replication initiation"/>
    <property type="evidence" value="ECO:0007669"/>
    <property type="project" value="InterPro"/>
</dbReference>
<keyword evidence="2" id="KW-0131">Cell cycle</keyword>
<dbReference type="GO" id="GO:0071163">
    <property type="term" value="P:DNA replication preinitiation complex assembly"/>
    <property type="evidence" value="ECO:0007669"/>
    <property type="project" value="InterPro"/>
</dbReference>
<dbReference type="SMART" id="SM01075">
    <property type="entry name" value="CDT1"/>
    <property type="match status" value="1"/>
</dbReference>
<keyword evidence="6" id="KW-1185">Reference proteome</keyword>
<dbReference type="GO" id="GO:0000076">
    <property type="term" value="P:DNA replication checkpoint signaling"/>
    <property type="evidence" value="ECO:0007669"/>
    <property type="project" value="TreeGrafter"/>
</dbReference>